<keyword evidence="2" id="KW-0472">Membrane</keyword>
<feature type="region of interest" description="Disordered" evidence="1">
    <location>
        <begin position="222"/>
        <end position="272"/>
    </location>
</feature>
<organism evidence="3 4">
    <name type="scientific">Diploscapter pachys</name>
    <dbReference type="NCBI Taxonomy" id="2018661"/>
    <lineage>
        <taxon>Eukaryota</taxon>
        <taxon>Metazoa</taxon>
        <taxon>Ecdysozoa</taxon>
        <taxon>Nematoda</taxon>
        <taxon>Chromadorea</taxon>
        <taxon>Rhabditida</taxon>
        <taxon>Rhabditina</taxon>
        <taxon>Rhabditomorpha</taxon>
        <taxon>Rhabditoidea</taxon>
        <taxon>Rhabditidae</taxon>
        <taxon>Diploscapter</taxon>
    </lineage>
</organism>
<dbReference type="AlphaFoldDB" id="A0A2A2LFK5"/>
<feature type="compositionally biased region" description="Basic and acidic residues" evidence="1">
    <location>
        <begin position="222"/>
        <end position="236"/>
    </location>
</feature>
<dbReference type="EMBL" id="LIAE01006810">
    <property type="protein sequence ID" value="PAV84963.1"/>
    <property type="molecule type" value="Genomic_DNA"/>
</dbReference>
<dbReference type="OrthoDB" id="5872647at2759"/>
<keyword evidence="4" id="KW-1185">Reference proteome</keyword>
<gene>
    <name evidence="3" type="ORF">WR25_08519</name>
</gene>
<feature type="transmembrane region" description="Helical" evidence="2">
    <location>
        <begin position="157"/>
        <end position="177"/>
    </location>
</feature>
<name>A0A2A2LFK5_9BILA</name>
<evidence type="ECO:0000313" key="4">
    <source>
        <dbReference type="Proteomes" id="UP000218231"/>
    </source>
</evidence>
<keyword evidence="2" id="KW-0812">Transmembrane</keyword>
<evidence type="ECO:0000256" key="1">
    <source>
        <dbReference type="SAM" id="MobiDB-lite"/>
    </source>
</evidence>
<protein>
    <submittedName>
        <fullName evidence="3">Uncharacterized protein</fullName>
    </submittedName>
</protein>
<keyword evidence="2" id="KW-1133">Transmembrane helix</keyword>
<evidence type="ECO:0000256" key="2">
    <source>
        <dbReference type="SAM" id="Phobius"/>
    </source>
</evidence>
<reference evidence="3 4" key="1">
    <citation type="journal article" date="2017" name="Curr. Biol.">
        <title>Genome architecture and evolution of a unichromosomal asexual nematode.</title>
        <authorList>
            <person name="Fradin H."/>
            <person name="Zegar C."/>
            <person name="Gutwein M."/>
            <person name="Lucas J."/>
            <person name="Kovtun M."/>
            <person name="Corcoran D."/>
            <person name="Baugh L.R."/>
            <person name="Kiontke K."/>
            <person name="Gunsalus K."/>
            <person name="Fitch D.H."/>
            <person name="Piano F."/>
        </authorList>
    </citation>
    <scope>NUCLEOTIDE SEQUENCE [LARGE SCALE GENOMIC DNA]</scope>
    <source>
        <strain evidence="3">PF1309</strain>
    </source>
</reference>
<sequence length="272" mass="31865">MTTQSTQKLFKTMEGQYQIELGPRLRKFDNSDDIEREVSMENFFTIYNRDLQNQNSGKGVFNYNARKRVLKQNEWLGVMKSNVERTDDIEDAIDARYQILLAHISQDFFDERIYKSATKKILEEMGHTGAKNGDHNNFYNVKIKVSRMDSSFRTSSIIYGSLTLIVLLILCIIHHFYRNRTDRERVRSWFWRVQPQSAFANYNVFWRHAGDEDVVELINPNHEETSSEPPVDEKKALPPPQKKSGEQQTTRDFANPAFQAFPDGDQMHDLEL</sequence>
<dbReference type="Proteomes" id="UP000218231">
    <property type="component" value="Unassembled WGS sequence"/>
</dbReference>
<proteinExistence type="predicted"/>
<evidence type="ECO:0000313" key="3">
    <source>
        <dbReference type="EMBL" id="PAV84963.1"/>
    </source>
</evidence>
<comment type="caution">
    <text evidence="3">The sequence shown here is derived from an EMBL/GenBank/DDBJ whole genome shotgun (WGS) entry which is preliminary data.</text>
</comment>
<accession>A0A2A2LFK5</accession>